<proteinExistence type="predicted"/>
<evidence type="ECO:0000313" key="7">
    <source>
        <dbReference type="Proteomes" id="UP000048289"/>
    </source>
</evidence>
<evidence type="ECO:0000313" key="3">
    <source>
        <dbReference type="EMBL" id="COX77845.1"/>
    </source>
</evidence>
<evidence type="ECO:0000313" key="8">
    <source>
        <dbReference type="Proteomes" id="UP000048600"/>
    </source>
</evidence>
<dbReference type="EMBL" id="CFOE01000008">
    <property type="protein sequence ID" value="CFE34696.1"/>
    <property type="molecule type" value="Genomic_DNA"/>
</dbReference>
<reference evidence="5 6" key="1">
    <citation type="submission" date="2015-03" db="EMBL/GenBank/DDBJ databases">
        <authorList>
            <consortium name="Pathogen Informatics"/>
        </authorList>
    </citation>
    <scope>NUCLEOTIDE SEQUENCE [LARGE SCALE GENOMIC DNA]</scope>
    <source>
        <strain evidence="1 7">G09901357</strain>
        <strain evidence="3 6">M09401471</strain>
        <strain evidence="5">N09902308</strain>
        <strain evidence="2 8">P00601463</strain>
    </source>
</reference>
<dbReference type="EMBL" id="CSAJ01001241">
    <property type="protein sequence ID" value="COX77845.1"/>
    <property type="molecule type" value="Genomic_DNA"/>
</dbReference>
<dbReference type="EMBL" id="CSBK01003211">
    <property type="protein sequence ID" value="CPA70382.1"/>
    <property type="molecule type" value="Genomic_DNA"/>
</dbReference>
<name>A0A654T4B9_MYCTX</name>
<evidence type="ECO:0000313" key="6">
    <source>
        <dbReference type="Proteomes" id="UP000044938"/>
    </source>
</evidence>
<organism evidence="1 7">
    <name type="scientific">Mycobacterium tuberculosis</name>
    <dbReference type="NCBI Taxonomy" id="1773"/>
    <lineage>
        <taxon>Bacteria</taxon>
        <taxon>Bacillati</taxon>
        <taxon>Actinomycetota</taxon>
        <taxon>Actinomycetes</taxon>
        <taxon>Mycobacteriales</taxon>
        <taxon>Mycobacteriaceae</taxon>
        <taxon>Mycobacterium</taxon>
        <taxon>Mycobacterium tuberculosis complex</taxon>
    </lineage>
</organism>
<accession>A0A654T4B9</accession>
<dbReference type="Proteomes" id="UP000048600">
    <property type="component" value="Unassembled WGS sequence"/>
</dbReference>
<dbReference type="AlphaFoldDB" id="A0A654T4B9"/>
<dbReference type="Proteomes" id="UP000044938">
    <property type="component" value="Unassembled WGS sequence"/>
</dbReference>
<dbReference type="Proteomes" id="UP000048289">
    <property type="component" value="Unassembled WGS sequence"/>
</dbReference>
<evidence type="ECO:0000313" key="1">
    <source>
        <dbReference type="EMBL" id="CFE34696.1"/>
    </source>
</evidence>
<protein>
    <submittedName>
        <fullName evidence="1">Uncharacterized protein</fullName>
    </submittedName>
</protein>
<dbReference type="EMBL" id="CHKL01000356">
    <property type="protein sequence ID" value="COW61190.1"/>
    <property type="molecule type" value="Genomic_DNA"/>
</dbReference>
<sequence>MRTRPTSYTTGRIRSVSLATASRYSSPAGSPAALASAACTALARVTGWRVNRSSAHDSPVAVVS</sequence>
<reference evidence="4" key="2">
    <citation type="submission" date="2015-03" db="EMBL/GenBank/DDBJ databases">
        <authorList>
            <consortium name="Pathogen Informatics"/>
            <person name="Murphy D."/>
        </authorList>
    </citation>
    <scope>NUCLEOTIDE SEQUENCE</scope>
    <source>
        <strain evidence="4">N09902308</strain>
    </source>
</reference>
<evidence type="ECO:0000313" key="2">
    <source>
        <dbReference type="EMBL" id="COW61190.1"/>
    </source>
</evidence>
<dbReference type="Proteomes" id="UP000039021">
    <property type="component" value="Unassembled WGS sequence"/>
</dbReference>
<gene>
    <name evidence="1" type="ORF">ERS007681_00127</name>
    <name evidence="3" type="ORF">ERS007720_04884</name>
    <name evidence="4" type="ORF">ERS007739_04777</name>
    <name evidence="2" type="ORF">ERS007741_02800</name>
</gene>
<evidence type="ECO:0000313" key="4">
    <source>
        <dbReference type="EMBL" id="CPA70382.1"/>
    </source>
</evidence>
<evidence type="ECO:0000313" key="5">
    <source>
        <dbReference type="Proteomes" id="UP000039021"/>
    </source>
</evidence>